<dbReference type="RefSeq" id="WP_061609320.1">
    <property type="nucleotide sequence ID" value="NZ_JEMA01000591.1"/>
</dbReference>
<name>A0A150QKA3_SORCE</name>
<sequence length="436" mass="48356">MTSQRDREHIFERLRSGVVPERGLEAFAVGIEKQRAEIGRLLDLAKSGEGVFKFLRGGYGCGKTFMARLALLDAQARNFATSFVVVSDNDLHFHKFDDVYRKVVQELGTSSCPRGALGDIIDRWIAKVESALIGGGADERAFDFDQKVQRRIEEEITSMTGGKAPEDLGRVLREVFKLKQVGKVREAGALLSWLSGSENVSASEKKAAGIKGDIASKDAMAYLQGVLEIVKAAGYNGLVIVIDEAETILRMRQDVRGKSLNGVRQIIDAADRYKGLLWIFTGTPEFFDARRGVAGLQPLHDRIQFLNEGGLVTMRQPQLELKPFDKGRLKDVGLRLQQLYTMSDPNIVAQKVTPERIESLVGEVSRGFGGDVGVVPRQFLRRLVNLFDTVAENPDASLPEPQPTVEEQRASEGKRPYEYQPEPDDEKGYPVASVEF</sequence>
<feature type="domain" description="AAA+ ATPase" evidence="2">
    <location>
        <begin position="49"/>
        <end position="309"/>
    </location>
</feature>
<evidence type="ECO:0000259" key="2">
    <source>
        <dbReference type="SMART" id="SM00382"/>
    </source>
</evidence>
<evidence type="ECO:0000313" key="4">
    <source>
        <dbReference type="Proteomes" id="UP000075260"/>
    </source>
</evidence>
<dbReference type="Pfam" id="PF10923">
    <property type="entry name" value="BrxC_BrxD"/>
    <property type="match status" value="1"/>
</dbReference>
<dbReference type="SUPFAM" id="SSF52540">
    <property type="entry name" value="P-loop containing nucleoside triphosphate hydrolases"/>
    <property type="match status" value="1"/>
</dbReference>
<evidence type="ECO:0000256" key="1">
    <source>
        <dbReference type="SAM" id="MobiDB-lite"/>
    </source>
</evidence>
<accession>A0A150QKA3</accession>
<dbReference type="InterPro" id="IPR027417">
    <property type="entry name" value="P-loop_NTPase"/>
</dbReference>
<dbReference type="EMBL" id="JEMA01000591">
    <property type="protein sequence ID" value="KYF68126.1"/>
    <property type="molecule type" value="Genomic_DNA"/>
</dbReference>
<protein>
    <submittedName>
        <fullName evidence="3">ATP-binding protein</fullName>
    </submittedName>
</protein>
<evidence type="ECO:0000313" key="3">
    <source>
        <dbReference type="EMBL" id="KYF68126.1"/>
    </source>
</evidence>
<dbReference type="GO" id="GO:0005524">
    <property type="term" value="F:ATP binding"/>
    <property type="evidence" value="ECO:0007669"/>
    <property type="project" value="UniProtKB-KW"/>
</dbReference>
<keyword evidence="3" id="KW-0067">ATP-binding</keyword>
<dbReference type="NCBIfam" id="NF033438">
    <property type="entry name" value="BREX_BrxD"/>
    <property type="match status" value="1"/>
</dbReference>
<dbReference type="OrthoDB" id="9772976at2"/>
<organism evidence="3 4">
    <name type="scientific">Sorangium cellulosum</name>
    <name type="common">Polyangium cellulosum</name>
    <dbReference type="NCBI Taxonomy" id="56"/>
    <lineage>
        <taxon>Bacteria</taxon>
        <taxon>Pseudomonadati</taxon>
        <taxon>Myxococcota</taxon>
        <taxon>Polyangia</taxon>
        <taxon>Polyangiales</taxon>
        <taxon>Polyangiaceae</taxon>
        <taxon>Sorangium</taxon>
    </lineage>
</organism>
<dbReference type="AlphaFoldDB" id="A0A150QKA3"/>
<keyword evidence="3" id="KW-0547">Nucleotide-binding</keyword>
<gene>
    <name evidence="3" type="ORF">BE15_38105</name>
</gene>
<proteinExistence type="predicted"/>
<comment type="caution">
    <text evidence="3">The sequence shown here is derived from an EMBL/GenBank/DDBJ whole genome shotgun (WGS) entry which is preliminary data.</text>
</comment>
<feature type="compositionally biased region" description="Basic and acidic residues" evidence="1">
    <location>
        <begin position="406"/>
        <end position="417"/>
    </location>
</feature>
<dbReference type="InterPro" id="IPR021228">
    <property type="entry name" value="BrxD"/>
</dbReference>
<dbReference type="SMART" id="SM00382">
    <property type="entry name" value="AAA"/>
    <property type="match status" value="1"/>
</dbReference>
<dbReference type="Proteomes" id="UP000075260">
    <property type="component" value="Unassembled WGS sequence"/>
</dbReference>
<reference evidence="3 4" key="1">
    <citation type="submission" date="2014-02" db="EMBL/GenBank/DDBJ databases">
        <title>The small core and large imbalanced accessory genome model reveals a collaborative survival strategy of Sorangium cellulosum strains in nature.</title>
        <authorList>
            <person name="Han K."/>
            <person name="Peng R."/>
            <person name="Blom J."/>
            <person name="Li Y.-Z."/>
        </authorList>
    </citation>
    <scope>NUCLEOTIDE SEQUENCE [LARGE SCALE GENOMIC DNA]</scope>
    <source>
        <strain evidence="3 4">So0008-312</strain>
    </source>
</reference>
<dbReference type="InterPro" id="IPR003593">
    <property type="entry name" value="AAA+_ATPase"/>
</dbReference>
<feature type="region of interest" description="Disordered" evidence="1">
    <location>
        <begin position="393"/>
        <end position="436"/>
    </location>
</feature>